<reference evidence="1 2" key="1">
    <citation type="submission" date="2016-10" db="EMBL/GenBank/DDBJ databases">
        <authorList>
            <person name="de Groot N.N."/>
        </authorList>
    </citation>
    <scope>NUCLEOTIDE SEQUENCE [LARGE SCALE GENOMIC DNA]</scope>
    <source>
        <strain evidence="1 2">DSM 21632</strain>
    </source>
</reference>
<proteinExistence type="predicted"/>
<name>A0A1G8EIE4_9BACI</name>
<accession>A0A1G8EIE4</accession>
<organism evidence="1 2">
    <name type="scientific">Alteribacillus persepolensis</name>
    <dbReference type="NCBI Taxonomy" id="568899"/>
    <lineage>
        <taxon>Bacteria</taxon>
        <taxon>Bacillati</taxon>
        <taxon>Bacillota</taxon>
        <taxon>Bacilli</taxon>
        <taxon>Bacillales</taxon>
        <taxon>Bacillaceae</taxon>
        <taxon>Alteribacillus</taxon>
    </lineage>
</organism>
<sequence>MQGENQRQSMLDSYRDRIHEAVQPGVTAKEIYDDLVSKGYRGSFSLVSHYIADIRKQKRKGHSNKLYLSRKKLHQWLWKPSQEIKKRTKWLFLDD</sequence>
<dbReference type="EMBL" id="FNDK01000009">
    <property type="protein sequence ID" value="SDH69560.1"/>
    <property type="molecule type" value="Genomic_DNA"/>
</dbReference>
<protein>
    <recommendedName>
        <fullName evidence="3">Transposase</fullName>
    </recommendedName>
</protein>
<evidence type="ECO:0008006" key="3">
    <source>
        <dbReference type="Google" id="ProtNLM"/>
    </source>
</evidence>
<dbReference type="AlphaFoldDB" id="A0A1G8EIE4"/>
<evidence type="ECO:0000313" key="2">
    <source>
        <dbReference type="Proteomes" id="UP000199163"/>
    </source>
</evidence>
<keyword evidence="2" id="KW-1185">Reference proteome</keyword>
<evidence type="ECO:0000313" key="1">
    <source>
        <dbReference type="EMBL" id="SDH69560.1"/>
    </source>
</evidence>
<dbReference type="Proteomes" id="UP000199163">
    <property type="component" value="Unassembled WGS sequence"/>
</dbReference>
<gene>
    <name evidence="1" type="ORF">SAMN05192534_109108</name>
</gene>